<protein>
    <submittedName>
        <fullName evidence="4">Ankyrin repeat-containing domain protein</fullName>
    </submittedName>
</protein>
<dbReference type="Proteomes" id="UP001301769">
    <property type="component" value="Unassembled WGS sequence"/>
</dbReference>
<dbReference type="PROSITE" id="PS50297">
    <property type="entry name" value="ANK_REP_REGION"/>
    <property type="match status" value="2"/>
</dbReference>
<dbReference type="PANTHER" id="PTHR24171">
    <property type="entry name" value="ANKYRIN REPEAT DOMAIN-CONTAINING PROTEIN 39-RELATED"/>
    <property type="match status" value="1"/>
</dbReference>
<keyword evidence="2 3" id="KW-0040">ANK repeat</keyword>
<name>A0AAN6XY83_9PEZI</name>
<dbReference type="InterPro" id="IPR036770">
    <property type="entry name" value="Ankyrin_rpt-contain_sf"/>
</dbReference>
<keyword evidence="5" id="KW-1185">Reference proteome</keyword>
<evidence type="ECO:0000313" key="5">
    <source>
        <dbReference type="Proteomes" id="UP001301769"/>
    </source>
</evidence>
<dbReference type="Pfam" id="PF12796">
    <property type="entry name" value="Ank_2"/>
    <property type="match status" value="1"/>
</dbReference>
<comment type="caution">
    <text evidence="4">The sequence shown here is derived from an EMBL/GenBank/DDBJ whole genome shotgun (WGS) entry which is preliminary data.</text>
</comment>
<sequence length="93" mass="10323">MVEIYQTVATGERPQSFTPLMVASYFGLSIVIEQLLKAGADANAKDNDGWTPLHWASENDHDAVVQQLFEAGADANANDGYDWTPHQMCRIRL</sequence>
<evidence type="ECO:0000256" key="1">
    <source>
        <dbReference type="ARBA" id="ARBA00022737"/>
    </source>
</evidence>
<dbReference type="PROSITE" id="PS50088">
    <property type="entry name" value="ANK_REPEAT"/>
    <property type="match status" value="2"/>
</dbReference>
<dbReference type="InterPro" id="IPR002110">
    <property type="entry name" value="Ankyrin_rpt"/>
</dbReference>
<evidence type="ECO:0000256" key="3">
    <source>
        <dbReference type="PROSITE-ProRule" id="PRU00023"/>
    </source>
</evidence>
<reference evidence="4" key="2">
    <citation type="submission" date="2023-05" db="EMBL/GenBank/DDBJ databases">
        <authorList>
            <consortium name="Lawrence Berkeley National Laboratory"/>
            <person name="Steindorff A."/>
            <person name="Hensen N."/>
            <person name="Bonometti L."/>
            <person name="Westerberg I."/>
            <person name="Brannstrom I.O."/>
            <person name="Guillou S."/>
            <person name="Cros-Aarteil S."/>
            <person name="Calhoun S."/>
            <person name="Haridas S."/>
            <person name="Kuo A."/>
            <person name="Mondo S."/>
            <person name="Pangilinan J."/>
            <person name="Riley R."/>
            <person name="Labutti K."/>
            <person name="Andreopoulos B."/>
            <person name="Lipzen A."/>
            <person name="Chen C."/>
            <person name="Yanf M."/>
            <person name="Daum C."/>
            <person name="Ng V."/>
            <person name="Clum A."/>
            <person name="Ohm R."/>
            <person name="Martin F."/>
            <person name="Silar P."/>
            <person name="Natvig D."/>
            <person name="Lalanne C."/>
            <person name="Gautier V."/>
            <person name="Ament-Velasquez S.L."/>
            <person name="Kruys A."/>
            <person name="Hutchinson M.I."/>
            <person name="Powell A.J."/>
            <person name="Barry K."/>
            <person name="Miller A.N."/>
            <person name="Grigoriev I.V."/>
            <person name="Debuchy R."/>
            <person name="Gladieux P."/>
            <person name="Thoren M.H."/>
            <person name="Johannesson H."/>
        </authorList>
    </citation>
    <scope>NUCLEOTIDE SEQUENCE</scope>
    <source>
        <strain evidence="4">PSN293</strain>
    </source>
</reference>
<dbReference type="SMART" id="SM00248">
    <property type="entry name" value="ANK"/>
    <property type="match status" value="2"/>
</dbReference>
<keyword evidence="1" id="KW-0677">Repeat</keyword>
<accession>A0AAN6XY83</accession>
<feature type="repeat" description="ANK" evidence="3">
    <location>
        <begin position="48"/>
        <end position="80"/>
    </location>
</feature>
<dbReference type="PANTHER" id="PTHR24171:SF10">
    <property type="entry name" value="ANKYRIN REPEAT DOMAIN-CONTAINING PROTEIN 29-LIKE"/>
    <property type="match status" value="1"/>
</dbReference>
<proteinExistence type="predicted"/>
<organism evidence="4 5">
    <name type="scientific">Rhypophila decipiens</name>
    <dbReference type="NCBI Taxonomy" id="261697"/>
    <lineage>
        <taxon>Eukaryota</taxon>
        <taxon>Fungi</taxon>
        <taxon>Dikarya</taxon>
        <taxon>Ascomycota</taxon>
        <taxon>Pezizomycotina</taxon>
        <taxon>Sordariomycetes</taxon>
        <taxon>Sordariomycetidae</taxon>
        <taxon>Sordariales</taxon>
        <taxon>Naviculisporaceae</taxon>
        <taxon>Rhypophila</taxon>
    </lineage>
</organism>
<dbReference type="Gene3D" id="1.25.40.20">
    <property type="entry name" value="Ankyrin repeat-containing domain"/>
    <property type="match status" value="2"/>
</dbReference>
<gene>
    <name evidence="4" type="ORF">QBC37DRAFT_379616</name>
</gene>
<evidence type="ECO:0000313" key="4">
    <source>
        <dbReference type="EMBL" id="KAK4207886.1"/>
    </source>
</evidence>
<evidence type="ECO:0000256" key="2">
    <source>
        <dbReference type="ARBA" id="ARBA00023043"/>
    </source>
</evidence>
<dbReference type="AlphaFoldDB" id="A0AAN6XY83"/>
<feature type="repeat" description="ANK" evidence="3">
    <location>
        <begin position="15"/>
        <end position="47"/>
    </location>
</feature>
<reference evidence="4" key="1">
    <citation type="journal article" date="2023" name="Mol. Phylogenet. Evol.">
        <title>Genome-scale phylogeny and comparative genomics of the fungal order Sordariales.</title>
        <authorList>
            <person name="Hensen N."/>
            <person name="Bonometti L."/>
            <person name="Westerberg I."/>
            <person name="Brannstrom I.O."/>
            <person name="Guillou S."/>
            <person name="Cros-Aarteil S."/>
            <person name="Calhoun S."/>
            <person name="Haridas S."/>
            <person name="Kuo A."/>
            <person name="Mondo S."/>
            <person name="Pangilinan J."/>
            <person name="Riley R."/>
            <person name="LaButti K."/>
            <person name="Andreopoulos B."/>
            <person name="Lipzen A."/>
            <person name="Chen C."/>
            <person name="Yan M."/>
            <person name="Daum C."/>
            <person name="Ng V."/>
            <person name="Clum A."/>
            <person name="Steindorff A."/>
            <person name="Ohm R.A."/>
            <person name="Martin F."/>
            <person name="Silar P."/>
            <person name="Natvig D.O."/>
            <person name="Lalanne C."/>
            <person name="Gautier V."/>
            <person name="Ament-Velasquez S.L."/>
            <person name="Kruys A."/>
            <person name="Hutchinson M.I."/>
            <person name="Powell A.J."/>
            <person name="Barry K."/>
            <person name="Miller A.N."/>
            <person name="Grigoriev I.V."/>
            <person name="Debuchy R."/>
            <person name="Gladieux P."/>
            <person name="Hiltunen Thoren M."/>
            <person name="Johannesson H."/>
        </authorList>
    </citation>
    <scope>NUCLEOTIDE SEQUENCE</scope>
    <source>
        <strain evidence="4">PSN293</strain>
    </source>
</reference>
<dbReference type="SUPFAM" id="SSF48403">
    <property type="entry name" value="Ankyrin repeat"/>
    <property type="match status" value="1"/>
</dbReference>
<dbReference type="EMBL" id="MU858268">
    <property type="protein sequence ID" value="KAK4207886.1"/>
    <property type="molecule type" value="Genomic_DNA"/>
</dbReference>